<protein>
    <submittedName>
        <fullName evidence="1">Uncharacterized protein</fullName>
    </submittedName>
</protein>
<dbReference type="EMBL" id="JAPDIA010000001">
    <property type="protein sequence ID" value="MDG0808510.1"/>
    <property type="molecule type" value="Genomic_DNA"/>
</dbReference>
<comment type="caution">
    <text evidence="1">The sequence shown here is derived from an EMBL/GenBank/DDBJ whole genome shotgun (WGS) entry which is preliminary data.</text>
</comment>
<evidence type="ECO:0000313" key="1">
    <source>
        <dbReference type="EMBL" id="MDG0808510.1"/>
    </source>
</evidence>
<accession>A0A9X4QRF0</accession>
<dbReference type="InterPro" id="IPR053161">
    <property type="entry name" value="Ulvan_degrading_GH"/>
</dbReference>
<sequence>MKLLFKILFFHECKTYIKMIDTPPFHPIRFMIENKSTNACFRWIFQRNGVSKMLQKCFQNPPASYRIVPFWFWNGDMSEAAIELQIGEMADKGVGGFFICARQGLTVPYLSQVWFDRVRFAVETAKTFGLEVWIYDEYPYPSGMAGGEVTLEHPDAKHHTLWSLRETREGNRPIHLELPLGQGANGRRSALR</sequence>
<organism evidence="1 2">
    <name type="scientific">Cohnella rhizosphaerae</name>
    <dbReference type="NCBI Taxonomy" id="1457232"/>
    <lineage>
        <taxon>Bacteria</taxon>
        <taxon>Bacillati</taxon>
        <taxon>Bacillota</taxon>
        <taxon>Bacilli</taxon>
        <taxon>Bacillales</taxon>
        <taxon>Paenibacillaceae</taxon>
        <taxon>Cohnella</taxon>
    </lineage>
</organism>
<gene>
    <name evidence="1" type="ORF">OMP40_03140</name>
</gene>
<dbReference type="PANTHER" id="PTHR36848">
    <property type="entry name" value="DNA-BINDING PROTEIN (PUTATIVE SECRETED PROTEIN)-RELATED"/>
    <property type="match status" value="1"/>
</dbReference>
<evidence type="ECO:0000313" key="2">
    <source>
        <dbReference type="Proteomes" id="UP001153404"/>
    </source>
</evidence>
<dbReference type="PANTHER" id="PTHR36848:SF2">
    <property type="entry name" value="SECRETED PROTEIN"/>
    <property type="match status" value="1"/>
</dbReference>
<dbReference type="RefSeq" id="WP_277529045.1">
    <property type="nucleotide sequence ID" value="NZ_JAPDIA010000001.1"/>
</dbReference>
<proteinExistence type="predicted"/>
<name>A0A9X4QRF0_9BACL</name>
<dbReference type="AlphaFoldDB" id="A0A9X4QRF0"/>
<reference evidence="1" key="1">
    <citation type="submission" date="2022-10" db="EMBL/GenBank/DDBJ databases">
        <title>Comparative genomic analysis of Cohnella hashimotonis sp. nov., isolated from the International Space Station.</title>
        <authorList>
            <person name="Simpson A."/>
            <person name="Venkateswaran K."/>
        </authorList>
    </citation>
    <scope>NUCLEOTIDE SEQUENCE</scope>
    <source>
        <strain evidence="1">DSM 28161</strain>
    </source>
</reference>
<dbReference type="Proteomes" id="UP001153404">
    <property type="component" value="Unassembled WGS sequence"/>
</dbReference>
<keyword evidence="2" id="KW-1185">Reference proteome</keyword>